<dbReference type="Proteomes" id="UP000650833">
    <property type="component" value="Unassembled WGS sequence"/>
</dbReference>
<organism evidence="1 2">
    <name type="scientific">Mucor plumbeus</name>
    <dbReference type="NCBI Taxonomy" id="97098"/>
    <lineage>
        <taxon>Eukaryota</taxon>
        <taxon>Fungi</taxon>
        <taxon>Fungi incertae sedis</taxon>
        <taxon>Mucoromycota</taxon>
        <taxon>Mucoromycotina</taxon>
        <taxon>Mucoromycetes</taxon>
        <taxon>Mucorales</taxon>
        <taxon>Mucorineae</taxon>
        <taxon>Mucoraceae</taxon>
        <taxon>Mucor</taxon>
    </lineage>
</organism>
<evidence type="ECO:0000313" key="2">
    <source>
        <dbReference type="Proteomes" id="UP000650833"/>
    </source>
</evidence>
<accession>A0A8H7QJB0</accession>
<dbReference type="AlphaFoldDB" id="A0A8H7QJB0"/>
<comment type="caution">
    <text evidence="1">The sequence shown here is derived from an EMBL/GenBank/DDBJ whole genome shotgun (WGS) entry which is preliminary data.</text>
</comment>
<dbReference type="EMBL" id="JAEPRC010000674">
    <property type="protein sequence ID" value="KAG2193105.1"/>
    <property type="molecule type" value="Genomic_DNA"/>
</dbReference>
<gene>
    <name evidence="1" type="ORF">INT46_000737</name>
</gene>
<reference evidence="1" key="1">
    <citation type="submission" date="2020-12" db="EMBL/GenBank/DDBJ databases">
        <title>Metabolic potential, ecology and presence of endohyphal bacteria is reflected in genomic diversity of Mucoromycotina.</title>
        <authorList>
            <person name="Muszewska A."/>
            <person name="Okrasinska A."/>
            <person name="Steczkiewicz K."/>
            <person name="Drgas O."/>
            <person name="Orlowska M."/>
            <person name="Perlinska-Lenart U."/>
            <person name="Aleksandrzak-Piekarczyk T."/>
            <person name="Szatraj K."/>
            <person name="Zielenkiewicz U."/>
            <person name="Pilsyk S."/>
            <person name="Malc E."/>
            <person name="Mieczkowski P."/>
            <person name="Kruszewska J.S."/>
            <person name="Biernat P."/>
            <person name="Pawlowska J."/>
        </authorList>
    </citation>
    <scope>NUCLEOTIDE SEQUENCE</scope>
    <source>
        <strain evidence="1">CBS 226.32</strain>
    </source>
</reference>
<evidence type="ECO:0000313" key="1">
    <source>
        <dbReference type="EMBL" id="KAG2193105.1"/>
    </source>
</evidence>
<protein>
    <submittedName>
        <fullName evidence="1">Uncharacterized protein</fullName>
    </submittedName>
</protein>
<sequence length="120" mass="14286">MDLGKEVDIYNLDILMTLSQYWAYQSHFPVETTEELDVKIEELGGEVASGRKYNVYSDKQKAVFFYFNRIKLWKASPSTRKTQIEVRTAQKWAKRLKDDPARNIIHKLRKVEQKLRMNLF</sequence>
<proteinExistence type="predicted"/>
<dbReference type="OrthoDB" id="2270879at2759"/>
<name>A0A8H7QJB0_9FUNG</name>
<keyword evidence="2" id="KW-1185">Reference proteome</keyword>